<dbReference type="GeneID" id="8301934"/>
<reference evidence="1 2" key="1">
    <citation type="journal article" date="2009" name="Nature">
        <title>Evolution of pathogenicity and sexual reproduction in eight Candida genomes.</title>
        <authorList>
            <person name="Butler G."/>
            <person name="Rasmussen M.D."/>
            <person name="Lin M.F."/>
            <person name="Santos M.A."/>
            <person name="Sakthikumar S."/>
            <person name="Munro C.A."/>
            <person name="Rheinbay E."/>
            <person name="Grabherr M."/>
            <person name="Forche A."/>
            <person name="Reedy J.L."/>
            <person name="Agrafioti I."/>
            <person name="Arnaud M.B."/>
            <person name="Bates S."/>
            <person name="Brown A.J."/>
            <person name="Brunke S."/>
            <person name="Costanzo M.C."/>
            <person name="Fitzpatrick D.A."/>
            <person name="de Groot P.W."/>
            <person name="Harris D."/>
            <person name="Hoyer L.L."/>
            <person name="Hube B."/>
            <person name="Klis F.M."/>
            <person name="Kodira C."/>
            <person name="Lennard N."/>
            <person name="Logue M.E."/>
            <person name="Martin R."/>
            <person name="Neiman A.M."/>
            <person name="Nikolaou E."/>
            <person name="Quail M.A."/>
            <person name="Quinn J."/>
            <person name="Santos M.C."/>
            <person name="Schmitzberger F.F."/>
            <person name="Sherlock G."/>
            <person name="Shah P."/>
            <person name="Silverstein K.A."/>
            <person name="Skrzypek M.S."/>
            <person name="Soll D."/>
            <person name="Staggs R."/>
            <person name="Stansfield I."/>
            <person name="Stumpf M.P."/>
            <person name="Sudbery P.E."/>
            <person name="Srikantha T."/>
            <person name="Zeng Q."/>
            <person name="Berman J."/>
            <person name="Berriman M."/>
            <person name="Heitman J."/>
            <person name="Gow N.A."/>
            <person name="Lorenz M.C."/>
            <person name="Birren B.W."/>
            <person name="Kellis M."/>
            <person name="Cuomo C.A."/>
        </authorList>
    </citation>
    <scope>NUCLEOTIDE SEQUENCE [LARGE SCALE GENOMIC DNA]</scope>
    <source>
        <strain evidence="2">ATCC MYA-3404 / T1</strain>
    </source>
</reference>
<dbReference type="GO" id="GO:0004651">
    <property type="term" value="F:polynucleotide 5'-phosphatase activity"/>
    <property type="evidence" value="ECO:0007669"/>
    <property type="project" value="InterPro"/>
</dbReference>
<sequence length="119" mass="13974">MIFLSIIHMVPFDFRITISEKVFRGKRAKRTAKRKGTLVLTREKETNVWCDSPNGTEFKSSTVIDSSVDEPNRYEFEIELDIESVVDDIRDREDPYYYDIEEFINNLILEADSINDEIS</sequence>
<evidence type="ECO:0008006" key="3">
    <source>
        <dbReference type="Google" id="ProtNLM"/>
    </source>
</evidence>
<dbReference type="Gene3D" id="3.20.100.10">
    <property type="entry name" value="mRNA triphosphatase Cet1-like"/>
    <property type="match status" value="1"/>
</dbReference>
<evidence type="ECO:0000313" key="1">
    <source>
        <dbReference type="EMBL" id="EER36081.1"/>
    </source>
</evidence>
<gene>
    <name evidence="1" type="ORF">CTRG_00820</name>
</gene>
<dbReference type="InterPro" id="IPR037009">
    <property type="entry name" value="mRNA_triPase_Cet1_sf"/>
</dbReference>
<dbReference type="OrthoDB" id="10494839at2759"/>
<dbReference type="HOGENOM" id="CLU_2061196_0_0_1"/>
<dbReference type="VEuPathDB" id="FungiDB:CTRG_00820"/>
<name>C5M431_CANTT</name>
<dbReference type="RefSeq" id="XP_002546039.1">
    <property type="nucleotide sequence ID" value="XM_002545993.1"/>
</dbReference>
<accession>C5M431</accession>
<evidence type="ECO:0000313" key="2">
    <source>
        <dbReference type="Proteomes" id="UP000002037"/>
    </source>
</evidence>
<dbReference type="KEGG" id="ctp:CTRG_00820"/>
<dbReference type="AlphaFoldDB" id="C5M431"/>
<dbReference type="EMBL" id="GG692395">
    <property type="protein sequence ID" value="EER36081.1"/>
    <property type="molecule type" value="Genomic_DNA"/>
</dbReference>
<dbReference type="Proteomes" id="UP000002037">
    <property type="component" value="Unassembled WGS sequence"/>
</dbReference>
<organism evidence="1 2">
    <name type="scientific">Candida tropicalis (strain ATCC MYA-3404 / T1)</name>
    <name type="common">Yeast</name>
    <dbReference type="NCBI Taxonomy" id="294747"/>
    <lineage>
        <taxon>Eukaryota</taxon>
        <taxon>Fungi</taxon>
        <taxon>Dikarya</taxon>
        <taxon>Ascomycota</taxon>
        <taxon>Saccharomycotina</taxon>
        <taxon>Pichiomycetes</taxon>
        <taxon>Debaryomycetaceae</taxon>
        <taxon>Candida/Lodderomyces clade</taxon>
        <taxon>Candida</taxon>
    </lineage>
</organism>
<protein>
    <recommendedName>
        <fullName evidence="3">Polynucleotide 5'-phosphatase</fullName>
    </recommendedName>
</protein>
<proteinExistence type="predicted"/>
<keyword evidence="2" id="KW-1185">Reference proteome</keyword>